<dbReference type="OrthoDB" id="5874636at2759"/>
<evidence type="ECO:0008006" key="4">
    <source>
        <dbReference type="Google" id="ProtNLM"/>
    </source>
</evidence>
<evidence type="ECO:0000313" key="3">
    <source>
        <dbReference type="Proteomes" id="UP000218231"/>
    </source>
</evidence>
<reference evidence="2 3" key="1">
    <citation type="journal article" date="2017" name="Curr. Biol.">
        <title>Genome architecture and evolution of a unichromosomal asexual nematode.</title>
        <authorList>
            <person name="Fradin H."/>
            <person name="Zegar C."/>
            <person name="Gutwein M."/>
            <person name="Lucas J."/>
            <person name="Kovtun M."/>
            <person name="Corcoran D."/>
            <person name="Baugh L.R."/>
            <person name="Kiontke K."/>
            <person name="Gunsalus K."/>
            <person name="Fitch D.H."/>
            <person name="Piano F."/>
        </authorList>
    </citation>
    <scope>NUCLEOTIDE SEQUENCE [LARGE SCALE GENOMIC DNA]</scope>
    <source>
        <strain evidence="2">PF1309</strain>
    </source>
</reference>
<sequence>MSRRSERKRTATKHADDEIFYSSPTKKLSTSATGETTSTKKAKGKETRQTKESMEQEAKEELISPPPTTTSTPKRSRASAQKVKEETEKAETVGETLMKMKDKEKKEENELPSSPVTSPRRARFAAQKKTEETVPEPTAEAERVDGEEALQPKVAPTPAPRRSRSTGQKQDRTANTNAAATQSADATPLQSPTPAKRSRAAKSAVQQQPEAQVNEHSDMPVLESMEKSESQPASPAKRTRQAGQQQRETPVQDQAEKPISPVASPRRTRPVVHKPAEETQAVGAETEQIDVGENVLPQTAPTPAAKRGRSIGHRAMEHAGEQVLGDHSTLPQPTPAKRHRQLTAPKTESAELHEGDLNLQQTGTPHEDRESSEQRNIAAALDSASKLTKGANRLPMLECGDPQCDVVCDCMETLVEHVAEAHDRSDLTIEDYKFSSWHEFEKWRLEMETETLSKFTRASGRVNRTDVSKYYLCHLSGHTSRLRKRDKSENVPLQRIRPTKKMGRYCTAFMNVKISKADGSVLMKGCLGHFGHTFDVRRLPVPEKTKTEIAELLLRGCNEDEVLTIIRGKSMENERPYYLQRYEVRNVLLKMQREGTIAKTSYDLNEEDWDDPYESPLQRPSEIRPLTLASVLTGKKMEKMDVGSASRKGAGEEATSSQAANHDDKALTGAIIKTITPKIKIAPPVPETNRFAEANHEGVPAAFQNQASHSSSQVGYEDHLNFMRRQYMGNAAGGSGRRSPPGVNSAPGLTVLDYLNSSEFEPSDILHHNAATEEESGARMSANRAHIQEDDEIDIEDVEEKPGTSMMSHIRPAGVSSAAQIRALAAQAGYGTRLVPLIKEPLPTGNQAIDEVVNTLKARHQTLSQELKMLEADSPVYEEILSQRRIVEGKLAQMVGQTTVPPVENIPHHDMNHPIKTDNGEEYYWVEGEEEFYEGEMVAEEIEVCEVVEE</sequence>
<protein>
    <recommendedName>
        <fullName evidence="4">C2H2-type domain-containing protein</fullName>
    </recommendedName>
</protein>
<dbReference type="PANTHER" id="PTHR33936">
    <property type="entry name" value="PROTEIN CBG17840"/>
    <property type="match status" value="1"/>
</dbReference>
<name>A0A2A2LKD3_9BILA</name>
<feature type="compositionally biased region" description="Polar residues" evidence="1">
    <location>
        <begin position="241"/>
        <end position="252"/>
    </location>
</feature>
<dbReference type="Proteomes" id="UP000218231">
    <property type="component" value="Unassembled WGS sequence"/>
</dbReference>
<evidence type="ECO:0000256" key="1">
    <source>
        <dbReference type="SAM" id="MobiDB-lite"/>
    </source>
</evidence>
<feature type="compositionally biased region" description="Basic and acidic residues" evidence="1">
    <location>
        <begin position="44"/>
        <end position="62"/>
    </location>
</feature>
<comment type="caution">
    <text evidence="2">The sequence shown here is derived from an EMBL/GenBank/DDBJ whole genome shotgun (WGS) entry which is preliminary data.</text>
</comment>
<gene>
    <name evidence="2" type="ORF">WR25_11175</name>
</gene>
<dbReference type="PANTHER" id="PTHR33936:SF25">
    <property type="entry name" value="C2H2-TYPE DOMAIN-CONTAINING PROTEIN"/>
    <property type="match status" value="1"/>
</dbReference>
<feature type="compositionally biased region" description="Basic and acidic residues" evidence="1">
    <location>
        <begin position="82"/>
        <end position="109"/>
    </location>
</feature>
<feature type="region of interest" description="Disordered" evidence="1">
    <location>
        <begin position="773"/>
        <end position="795"/>
    </location>
</feature>
<feature type="region of interest" description="Disordered" evidence="1">
    <location>
        <begin position="1"/>
        <end position="309"/>
    </location>
</feature>
<dbReference type="InterPro" id="IPR052797">
    <property type="entry name" value="RegFact_GeneExpr_CellDeath"/>
</dbReference>
<dbReference type="EMBL" id="LIAE01006649">
    <property type="protein sequence ID" value="PAV86654.1"/>
    <property type="molecule type" value="Genomic_DNA"/>
</dbReference>
<feature type="compositionally biased region" description="Basic and acidic residues" evidence="1">
    <location>
        <begin position="213"/>
        <end position="229"/>
    </location>
</feature>
<proteinExistence type="predicted"/>
<organism evidence="2 3">
    <name type="scientific">Diploscapter pachys</name>
    <dbReference type="NCBI Taxonomy" id="2018661"/>
    <lineage>
        <taxon>Eukaryota</taxon>
        <taxon>Metazoa</taxon>
        <taxon>Ecdysozoa</taxon>
        <taxon>Nematoda</taxon>
        <taxon>Chromadorea</taxon>
        <taxon>Rhabditida</taxon>
        <taxon>Rhabditina</taxon>
        <taxon>Rhabditomorpha</taxon>
        <taxon>Rhabditoidea</taxon>
        <taxon>Rhabditidae</taxon>
        <taxon>Diploscapter</taxon>
    </lineage>
</organism>
<keyword evidence="3" id="KW-1185">Reference proteome</keyword>
<accession>A0A2A2LKD3</accession>
<dbReference type="AlphaFoldDB" id="A0A2A2LKD3"/>
<feature type="compositionally biased region" description="Low complexity" evidence="1">
    <location>
        <begin position="173"/>
        <end position="187"/>
    </location>
</feature>
<evidence type="ECO:0000313" key="2">
    <source>
        <dbReference type="EMBL" id="PAV86654.1"/>
    </source>
</evidence>
<feature type="compositionally biased region" description="Basic residues" evidence="1">
    <location>
        <begin position="1"/>
        <end position="12"/>
    </location>
</feature>
<feature type="region of interest" description="Disordered" evidence="1">
    <location>
        <begin position="638"/>
        <end position="662"/>
    </location>
</feature>
<feature type="compositionally biased region" description="Polar residues" evidence="1">
    <location>
        <begin position="22"/>
        <end position="39"/>
    </location>
</feature>
<feature type="region of interest" description="Disordered" evidence="1">
    <location>
        <begin position="322"/>
        <end position="375"/>
    </location>
</feature>